<dbReference type="PANTHER" id="PTHR33127:SF35">
    <property type="entry name" value="F-BOX DOMAIN-CONTAINING PROTEIN"/>
    <property type="match status" value="1"/>
</dbReference>
<accession>A0A834U4I8</accession>
<organism evidence="2 3">
    <name type="scientific">Senna tora</name>
    <dbReference type="NCBI Taxonomy" id="362788"/>
    <lineage>
        <taxon>Eukaryota</taxon>
        <taxon>Viridiplantae</taxon>
        <taxon>Streptophyta</taxon>
        <taxon>Embryophyta</taxon>
        <taxon>Tracheophyta</taxon>
        <taxon>Spermatophyta</taxon>
        <taxon>Magnoliopsida</taxon>
        <taxon>eudicotyledons</taxon>
        <taxon>Gunneridae</taxon>
        <taxon>Pentapetalae</taxon>
        <taxon>rosids</taxon>
        <taxon>fabids</taxon>
        <taxon>Fabales</taxon>
        <taxon>Fabaceae</taxon>
        <taxon>Caesalpinioideae</taxon>
        <taxon>Cassia clade</taxon>
        <taxon>Senna</taxon>
    </lineage>
</organism>
<name>A0A834U4I8_9FABA</name>
<evidence type="ECO:0000313" key="3">
    <source>
        <dbReference type="Proteomes" id="UP000634136"/>
    </source>
</evidence>
<dbReference type="Pfam" id="PF03478">
    <property type="entry name" value="Beta-prop_KIB1-4"/>
    <property type="match status" value="2"/>
</dbReference>
<feature type="domain" description="KIB1-4 beta-propeller" evidence="1">
    <location>
        <begin position="382"/>
        <end position="620"/>
    </location>
</feature>
<reference evidence="2" key="1">
    <citation type="submission" date="2020-09" db="EMBL/GenBank/DDBJ databases">
        <title>Genome-Enabled Discovery of Anthraquinone Biosynthesis in Senna tora.</title>
        <authorList>
            <person name="Kang S.-H."/>
            <person name="Pandey R.P."/>
            <person name="Lee C.-M."/>
            <person name="Sim J.-S."/>
            <person name="Jeong J.-T."/>
            <person name="Choi B.-S."/>
            <person name="Jung M."/>
            <person name="Ginzburg D."/>
            <person name="Zhao K."/>
            <person name="Won S.Y."/>
            <person name="Oh T.-J."/>
            <person name="Yu Y."/>
            <person name="Kim N.-H."/>
            <person name="Lee O.R."/>
            <person name="Lee T.-H."/>
            <person name="Bashyal P."/>
            <person name="Kim T.-S."/>
            <person name="Lee W.-H."/>
            <person name="Kawkins C."/>
            <person name="Kim C.-K."/>
            <person name="Kim J.S."/>
            <person name="Ahn B.O."/>
            <person name="Rhee S.Y."/>
            <person name="Sohng J.K."/>
        </authorList>
    </citation>
    <scope>NUCLEOTIDE SEQUENCE</scope>
    <source>
        <tissue evidence="2">Leaf</tissue>
    </source>
</reference>
<keyword evidence="3" id="KW-1185">Reference proteome</keyword>
<dbReference type="Proteomes" id="UP000634136">
    <property type="component" value="Unassembled WGS sequence"/>
</dbReference>
<gene>
    <name evidence="2" type="ORF">G2W53_013482</name>
</gene>
<proteinExistence type="predicted"/>
<feature type="domain" description="KIB1-4 beta-propeller" evidence="1">
    <location>
        <begin position="30"/>
        <end position="288"/>
    </location>
</feature>
<dbReference type="OrthoDB" id="1416850at2759"/>
<comment type="caution">
    <text evidence="2">The sequence shown here is derived from an EMBL/GenBank/DDBJ whole genome shotgun (WGS) entry which is preliminary data.</text>
</comment>
<dbReference type="EMBL" id="JAAIUW010000005">
    <property type="protein sequence ID" value="KAF7831149.1"/>
    <property type="molecule type" value="Genomic_DNA"/>
</dbReference>
<sequence length="661" mass="74771">MPAYCERNLLPLEPSLLYCDGEEQTFCPLSQPHKIYRKTISALSADSKIVAHSSGWFLLAYQQDTHFSLWNPTISDSFIHLPPLSFNPTPQIEHYLLSSPPEDPDCKVLLFDDVLGSVIFIRLEDPHKEWTQIQYARSFTYPEGKETKDCLDGCVSCNGKLYGFTFHGSELVILDVDKANSLLIEPLCKMPNVMSGTAGAIVSVIFRRLVECCGELLYVEILLVGSKMDQLSEVHVFKLDFVGMSWKRAESLMGQAVFLDAVGASSFDPAFGNGIEADSIYFTDLEDKGLLYSFNVADGCLSITLPCPSIPSSSLSSPMIFVPPDVWLSRATCRLIPKLHHTQVLQTLETCHYSSSPMMLLLSINDMTAFKFVDPIHGSFIMNVPELLKGSVMRHSRNGWLLMSDGKFSMSFLNPFTEEIIKLPKTPRVDCPRTYAMAFSSLPTSPDCIVIGCGAFPPTDTSSELRIAVTTMGGPNKWIESYTEHDAMFWLNNSSPVFYKGSFYLLDLEGKLSVLKYEEEEIDLEFHQTVSWKILTELEIPCTSFHQNFLLECDEKLMSIFVGQTGEWLQIYSLDFTTMRWENMESLENYVIYVSQSSSTAIEARIIGTNNRIYFPRFRDNCILYYSLETREFHLNGQGIVKSLYDTRELLLATWIESPRS</sequence>
<dbReference type="AlphaFoldDB" id="A0A834U4I8"/>
<evidence type="ECO:0000259" key="1">
    <source>
        <dbReference type="Pfam" id="PF03478"/>
    </source>
</evidence>
<evidence type="ECO:0000313" key="2">
    <source>
        <dbReference type="EMBL" id="KAF7831149.1"/>
    </source>
</evidence>
<dbReference type="InterPro" id="IPR005174">
    <property type="entry name" value="KIB1-4_b-propeller"/>
</dbReference>
<protein>
    <submittedName>
        <fullName evidence="2">F-box/kelch-repeat protein</fullName>
    </submittedName>
</protein>
<dbReference type="PANTHER" id="PTHR33127">
    <property type="entry name" value="TRANSMEMBRANE PROTEIN"/>
    <property type="match status" value="1"/>
</dbReference>